<dbReference type="InterPro" id="IPR000683">
    <property type="entry name" value="Gfo/Idh/MocA-like_OxRdtase_N"/>
</dbReference>
<gene>
    <name evidence="3" type="ORF">METZ01_LOCUS244686</name>
</gene>
<feature type="non-terminal residue" evidence="3">
    <location>
        <position position="1"/>
    </location>
</feature>
<dbReference type="Pfam" id="PF22725">
    <property type="entry name" value="GFO_IDH_MocA_C3"/>
    <property type="match status" value="1"/>
</dbReference>
<dbReference type="GO" id="GO:0000166">
    <property type="term" value="F:nucleotide binding"/>
    <property type="evidence" value="ECO:0007669"/>
    <property type="project" value="InterPro"/>
</dbReference>
<protein>
    <recommendedName>
        <fullName evidence="4">Gfo/Idh/MocA-like oxidoreductase N-terminal domain-containing protein</fullName>
    </recommendedName>
</protein>
<dbReference type="SUPFAM" id="SSF55347">
    <property type="entry name" value="Glyceraldehyde-3-phosphate dehydrogenase-like, C-terminal domain"/>
    <property type="match status" value="1"/>
</dbReference>
<evidence type="ECO:0008006" key="4">
    <source>
        <dbReference type="Google" id="ProtNLM"/>
    </source>
</evidence>
<dbReference type="EMBL" id="UINC01063810">
    <property type="protein sequence ID" value="SVB91832.1"/>
    <property type="molecule type" value="Genomic_DNA"/>
</dbReference>
<feature type="domain" description="Gfo/Idh/MocA-like oxidoreductase N-terminal" evidence="1">
    <location>
        <begin position="4"/>
        <end position="102"/>
    </location>
</feature>
<feature type="domain" description="GFO/IDH/MocA-like oxidoreductase" evidence="2">
    <location>
        <begin position="111"/>
        <end position="235"/>
    </location>
</feature>
<dbReference type="Pfam" id="PF01408">
    <property type="entry name" value="GFO_IDH_MocA"/>
    <property type="match status" value="1"/>
</dbReference>
<reference evidence="3" key="1">
    <citation type="submission" date="2018-05" db="EMBL/GenBank/DDBJ databases">
        <authorList>
            <person name="Lanie J.A."/>
            <person name="Ng W.-L."/>
            <person name="Kazmierczak K.M."/>
            <person name="Andrzejewski T.M."/>
            <person name="Davidsen T.M."/>
            <person name="Wayne K.J."/>
            <person name="Tettelin H."/>
            <person name="Glass J.I."/>
            <person name="Rusch D."/>
            <person name="Podicherti R."/>
            <person name="Tsui H.-C.T."/>
            <person name="Winkler M.E."/>
        </authorList>
    </citation>
    <scope>NUCLEOTIDE SEQUENCE</scope>
</reference>
<evidence type="ECO:0000259" key="2">
    <source>
        <dbReference type="Pfam" id="PF22725"/>
    </source>
</evidence>
<dbReference type="Gene3D" id="3.40.50.720">
    <property type="entry name" value="NAD(P)-binding Rossmann-like Domain"/>
    <property type="match status" value="1"/>
</dbReference>
<dbReference type="InterPro" id="IPR051450">
    <property type="entry name" value="Gfo/Idh/MocA_Oxidoreductases"/>
</dbReference>
<name>A0A382HXN1_9ZZZZ</name>
<dbReference type="Gene3D" id="3.30.360.10">
    <property type="entry name" value="Dihydrodipicolinate Reductase, domain 2"/>
    <property type="match status" value="1"/>
</dbReference>
<sequence>VKNPPGTHLVSIAEPNQDVVQELKKENPDIEFVKDYREAIRNSEIEMVIGTLPHWLHMEAGIAAVREGKHVYMEKPLAVNYKQGKSMLEAAKRNNVKLMTAHTQRYFSVVRFIKELVNSNRLGSILMVHDMWHKPYQPYNRPSWMLDRSKGGGMGQMDGSHQIDRLLWILGNNISSVSAQVGQYTYPKETNPKISCDDTGMYFFRWENGVVATVTRMAWSKGATEYGADFFFTGGMAKFRIAYGEGPGQETAVYLAEKEAGTWEKQVVEINNPMLDEFRDFVKSLESDDEDTPVPQEHGLTVLKILEATEKSSELGQEIILK</sequence>
<proteinExistence type="predicted"/>
<dbReference type="PANTHER" id="PTHR43377">
    <property type="entry name" value="BILIVERDIN REDUCTASE A"/>
    <property type="match status" value="1"/>
</dbReference>
<organism evidence="3">
    <name type="scientific">marine metagenome</name>
    <dbReference type="NCBI Taxonomy" id="408172"/>
    <lineage>
        <taxon>unclassified sequences</taxon>
        <taxon>metagenomes</taxon>
        <taxon>ecological metagenomes</taxon>
    </lineage>
</organism>
<evidence type="ECO:0000313" key="3">
    <source>
        <dbReference type="EMBL" id="SVB91832.1"/>
    </source>
</evidence>
<dbReference type="SUPFAM" id="SSF51735">
    <property type="entry name" value="NAD(P)-binding Rossmann-fold domains"/>
    <property type="match status" value="1"/>
</dbReference>
<dbReference type="InterPro" id="IPR036291">
    <property type="entry name" value="NAD(P)-bd_dom_sf"/>
</dbReference>
<evidence type="ECO:0000259" key="1">
    <source>
        <dbReference type="Pfam" id="PF01408"/>
    </source>
</evidence>
<dbReference type="AlphaFoldDB" id="A0A382HXN1"/>
<dbReference type="PANTHER" id="PTHR43377:SF1">
    <property type="entry name" value="BILIVERDIN REDUCTASE A"/>
    <property type="match status" value="1"/>
</dbReference>
<accession>A0A382HXN1</accession>
<dbReference type="InterPro" id="IPR055170">
    <property type="entry name" value="GFO_IDH_MocA-like_dom"/>
</dbReference>